<dbReference type="Proteomes" id="UP000050277">
    <property type="component" value="Unassembled WGS sequence"/>
</dbReference>
<dbReference type="SUPFAM" id="SSF53067">
    <property type="entry name" value="Actin-like ATPase domain"/>
    <property type="match status" value="1"/>
</dbReference>
<dbReference type="STRING" id="70996.SE18_25120"/>
<evidence type="ECO:0000256" key="1">
    <source>
        <dbReference type="ARBA" id="ARBA00006479"/>
    </source>
</evidence>
<proteinExistence type="inferred from homology"/>
<dbReference type="InterPro" id="IPR049874">
    <property type="entry name" value="ROK_cs"/>
</dbReference>
<evidence type="ECO:0008006" key="4">
    <source>
        <dbReference type="Google" id="ProtNLM"/>
    </source>
</evidence>
<dbReference type="Gene3D" id="3.30.420.40">
    <property type="match status" value="2"/>
</dbReference>
<organism evidence="2 3">
    <name type="scientific">Herpetosiphon geysericola</name>
    <dbReference type="NCBI Taxonomy" id="70996"/>
    <lineage>
        <taxon>Bacteria</taxon>
        <taxon>Bacillati</taxon>
        <taxon>Chloroflexota</taxon>
        <taxon>Chloroflexia</taxon>
        <taxon>Herpetosiphonales</taxon>
        <taxon>Herpetosiphonaceae</taxon>
        <taxon>Herpetosiphon</taxon>
    </lineage>
</organism>
<gene>
    <name evidence="2" type="ORF">SE18_25120</name>
</gene>
<keyword evidence="3" id="KW-1185">Reference proteome</keyword>
<sequence>MAFAIGIDLGGTHLRAALVDREGEILAHERIRTEAHEGAEAVVGRITQLINAMIAAANGETIIGAGIAAPGPLNPFTGTVITMPNLPGWENFPIRERIAAHVPFPVVLGNDANLAAVGEWLFGGGRGMQNMIYVTISTGVGGGVICDGRLLLGHNGFAAEVGHMVLDPHGFAPATATPAGSWEALASGTFLAYHAAEAMRAGTETVLNQLTTPDAVTTHHLDLAAQQGDELAIRLIENAGFWSGIAFVNLLHMFSPEAIFVGGGVSNLGDRLLNPARAEITKRALPGYRNVPIHQTKMGDNLGVLGAAAYAFSSVEFA</sequence>
<accession>A0A0P6XUT3</accession>
<dbReference type="InterPro" id="IPR043129">
    <property type="entry name" value="ATPase_NBD"/>
</dbReference>
<dbReference type="PANTHER" id="PTHR18964:SF149">
    <property type="entry name" value="BIFUNCTIONAL UDP-N-ACETYLGLUCOSAMINE 2-EPIMERASE_N-ACETYLMANNOSAMINE KINASE"/>
    <property type="match status" value="1"/>
</dbReference>
<evidence type="ECO:0000313" key="3">
    <source>
        <dbReference type="Proteomes" id="UP000050277"/>
    </source>
</evidence>
<dbReference type="CDD" id="cd23763">
    <property type="entry name" value="ASKHA_ATPase_ROK"/>
    <property type="match status" value="1"/>
</dbReference>
<dbReference type="PANTHER" id="PTHR18964">
    <property type="entry name" value="ROK (REPRESSOR, ORF, KINASE) FAMILY"/>
    <property type="match status" value="1"/>
</dbReference>
<comment type="caution">
    <text evidence="2">The sequence shown here is derived from an EMBL/GenBank/DDBJ whole genome shotgun (WGS) entry which is preliminary data.</text>
</comment>
<dbReference type="OrthoDB" id="9795247at2"/>
<dbReference type="InterPro" id="IPR000600">
    <property type="entry name" value="ROK"/>
</dbReference>
<dbReference type="PROSITE" id="PS01125">
    <property type="entry name" value="ROK"/>
    <property type="match status" value="1"/>
</dbReference>
<comment type="similarity">
    <text evidence="1">Belongs to the ROK (NagC/XylR) family.</text>
</comment>
<dbReference type="AlphaFoldDB" id="A0A0P6XUT3"/>
<name>A0A0P6XUT3_9CHLR</name>
<dbReference type="EMBL" id="LGKP01000040">
    <property type="protein sequence ID" value="KPL80326.1"/>
    <property type="molecule type" value="Genomic_DNA"/>
</dbReference>
<protein>
    <recommendedName>
        <fullName evidence="4">Glucokinase</fullName>
    </recommendedName>
</protein>
<evidence type="ECO:0000313" key="2">
    <source>
        <dbReference type="EMBL" id="KPL80326.1"/>
    </source>
</evidence>
<dbReference type="RefSeq" id="WP_054537218.1">
    <property type="nucleotide sequence ID" value="NZ_LGKP01000040.1"/>
</dbReference>
<reference evidence="2 3" key="1">
    <citation type="submission" date="2015-07" db="EMBL/GenBank/DDBJ databases">
        <title>Whole genome sequence of Herpetosiphon geysericola DSM 7119.</title>
        <authorList>
            <person name="Hemp J."/>
            <person name="Ward L.M."/>
            <person name="Pace L.A."/>
            <person name="Fischer W.W."/>
        </authorList>
    </citation>
    <scope>NUCLEOTIDE SEQUENCE [LARGE SCALE GENOMIC DNA]</scope>
    <source>
        <strain evidence="2 3">DSM 7119</strain>
    </source>
</reference>
<dbReference type="Pfam" id="PF00480">
    <property type="entry name" value="ROK"/>
    <property type="match status" value="1"/>
</dbReference>